<sequence length="1838" mass="192133">KGEAQTSGVSELGEAEAASKGPAAFLVQQLSVEVLKNISLANWIKEYLGLQRCSCQHHGAFPGLPSLRRPRPGQEDARRTWRHYGEIVEVRGQDRFCLHVPASHRAFQKRRGAGGPALRAASLCSCSRPLGGLFCSVPWRCEIFLRQQEAHTRRMLELRGGRTHSHSREKQRGKGAPAASAKGRAQRGGPHRCPQLPPLPPPERNSVSPSACDCKLRIPINASQQPQKQLSELEADETPGERRRDRGVADSLQPRSTAGIHASLRCPPAARVLAASAPRPCAPQDRASTTQVPALAEPDPRTLPGRPSVPWGHVLSCRRLAARRQPVPALRPLGSLPGPGCHSCSAAAGLGAGGGRCCDLNDACLFALSWSRCESLLCVHRNRRHGCGGQWRAAGAEGRGRAELRCGVPVSGPARRWPALLTELLSVSSSSPKSKQEVMVRPPAVMSPSGNPQLDPKFSNQGKQGGSASQSQPSPCDSKSGGHTPKALPGPGGSMGLKNGAGNGAKGKGKRERSISADSFDQRDPGTPNDDSDVTECNSAEHIKSQDAQHTPHSMTPSNAAVPRPATPPHGQTAAPEPTPAQKTPAKVVYVFSTEMANKAAEAVLKGQAETIVSFHIQNVSNSKAERSAAPPNTPIPALRNDPKPLPQQPPAPASQDQNSSQNTRLQPTPPIPAAAPKAAAPPRPLDQDSPGVESKLMASVGSPASATPLPPDGTGPNSTPNNRAVTPVSQGSSSSSADPKAPPPPPVPSGEPPALGENPDGLSQEQLEHRERSLQTLRDIQRMLFPDEKEFAGAQSGGPQQNPGVLDGPQKKSEGPIQAMMAQSQSLGKGPGPRTDVGAPFGPQGHRDVPFSPEEMVPPTLNAQSGPLGPDHLDHVTPEQMAWLKLQQEFYEEKRRKQEQVVVQQCALQDMMAHQHGPRGLVRGPPPPYQMAPGEGWGPGGAEPFADGLNMPHTLPPRGMAPQPNMPGGQMRLPGFAGMMNSDMEGHNVPNPASRPGLSGVSWPDDVPKIPDGRNFPPGQGVFSGPGRGERFPTPQGLSEEMFQQQLAEKQLGLPPGMSMEGVRPSLEMNRMLPGAQRHMEPGSNPIFPRIPVEGPLSPSRGDFPKGMPPQMGPGRELAFGMVPAGMKGEVGLDVGMGANPPMIPQKTREAGAGPEDMVKLRPGGTDLLPAQQKMVPLPFGEHPQQEYGMGPRPFLPVSQGPGGTSGLRNLREPTGPDQRTSSRLSHMPPLPLNPSGNTPSLGAAAPGQRGLGRKPLDISVAGGQVHSPGINPLKSPTLRQVQSPMLGSPSGNLKSPQTPSQLAGMLAGPAAAASIKSPPVLGSAAASPVHLKSPSLPAPSPGWTSSPKPPLQSPGIPPNHKAPLPMASPAMLGSVESGGPPPPTASQPASVSIPGSLPSSTPYTMPPEPTLSQNPLSIMMSRMSKFAMPSSTPLYHDAIKTVASSDDDSPPARSPNLPSMNNMPGMGINTQNPRISGPNPVVPMPTLSPMGMTQPLSHSNQMPSPNAMGPNMPPHGVPMGPGLMSHNPIMAHGSQEPPMAPQGRMGFPQGFPPVQSPPQQVPFPHNGPSGGQGSFPGAMGFPGEGPLGRPSNLPQSSADAALCKPGGPGGPDSFAVLGNSMPSVFTDPDLQEVIRPGATGIPEFDLSRIIPSEKPSQTLQYFPRGEVPGRKQPQGPGPGFPHMQGMMGEQAPRMGLALPGMAGPGPVGAPDIPLGTAPSMPGHNPMRPPAFLQQGMMGPHHRMMSPAQPTVPGQPALMSNPAAAVGMMPGKDRGPAGLYAHPGPVGSPGMMMSMQGMMGPPQNIMIPPQMRPRGVAADVGMGGFSQGPGNPGNMMF</sequence>
<dbReference type="OrthoDB" id="7668649at2759"/>
<dbReference type="GO" id="GO:0008013">
    <property type="term" value="F:beta-catenin binding"/>
    <property type="evidence" value="ECO:0007669"/>
    <property type="project" value="InterPro"/>
</dbReference>
<evidence type="ECO:0000256" key="2">
    <source>
        <dbReference type="ARBA" id="ARBA00009200"/>
    </source>
</evidence>
<feature type="compositionally biased region" description="Low complexity" evidence="10">
    <location>
        <begin position="1672"/>
        <end position="1685"/>
    </location>
</feature>
<feature type="domain" description="B-cell lymphoma 9 beta-catenin binding" evidence="11">
    <location>
        <begin position="762"/>
        <end position="800"/>
    </location>
</feature>
<feature type="region of interest" description="Disordered" evidence="10">
    <location>
        <begin position="1197"/>
        <end position="1307"/>
    </location>
</feature>
<dbReference type="InterPro" id="IPR024670">
    <property type="entry name" value="BCL9_beta-catenin-bd_dom"/>
</dbReference>
<dbReference type="InterPro" id="IPR013083">
    <property type="entry name" value="Znf_RING/FYVE/PHD"/>
</dbReference>
<dbReference type="Proteomes" id="UP000700334">
    <property type="component" value="Unassembled WGS sequence"/>
</dbReference>
<feature type="compositionally biased region" description="Pro residues" evidence="10">
    <location>
        <begin position="1349"/>
        <end position="1359"/>
    </location>
</feature>
<protein>
    <recommendedName>
        <fullName evidence="9">B-cell CLL/lymphoma 9 protein</fullName>
    </recommendedName>
</protein>
<feature type="compositionally biased region" description="Basic and acidic residues" evidence="10">
    <location>
        <begin position="158"/>
        <end position="172"/>
    </location>
</feature>
<feature type="compositionally biased region" description="Basic and acidic residues" evidence="10">
    <location>
        <begin position="512"/>
        <end position="524"/>
    </location>
</feature>
<keyword evidence="13" id="KW-1185">Reference proteome</keyword>
<evidence type="ECO:0000256" key="6">
    <source>
        <dbReference type="ARBA" id="ARBA00022990"/>
    </source>
</evidence>
<dbReference type="InterPro" id="IPR015668">
    <property type="entry name" value="Bcl-9/Bcl-9l"/>
</dbReference>
<dbReference type="EMBL" id="JAGFMF010011645">
    <property type="protein sequence ID" value="KAG8517581.1"/>
    <property type="molecule type" value="Genomic_DNA"/>
</dbReference>
<evidence type="ECO:0000256" key="9">
    <source>
        <dbReference type="ARBA" id="ARBA00073745"/>
    </source>
</evidence>
<feature type="compositionally biased region" description="Pro residues" evidence="10">
    <location>
        <begin position="741"/>
        <end position="752"/>
    </location>
</feature>
<feature type="compositionally biased region" description="Polar residues" evidence="10">
    <location>
        <begin position="548"/>
        <end position="559"/>
    </location>
</feature>
<feature type="region of interest" description="Disordered" evidence="10">
    <location>
        <begin position="223"/>
        <end position="263"/>
    </location>
</feature>
<evidence type="ECO:0000256" key="5">
    <source>
        <dbReference type="ARBA" id="ARBA00022687"/>
    </source>
</evidence>
<accession>A0A8J6DR15</accession>
<dbReference type="Pfam" id="PF11502">
    <property type="entry name" value="BCL9"/>
    <property type="match status" value="1"/>
</dbReference>
<dbReference type="GO" id="GO:1990907">
    <property type="term" value="C:beta-catenin-TCF complex"/>
    <property type="evidence" value="ECO:0007669"/>
    <property type="project" value="TreeGrafter"/>
</dbReference>
<feature type="region of interest" description="Disordered" evidence="10">
    <location>
        <begin position="427"/>
        <end position="584"/>
    </location>
</feature>
<feature type="region of interest" description="Disordered" evidence="10">
    <location>
        <begin position="1444"/>
        <end position="1464"/>
    </location>
</feature>
<dbReference type="PANTHER" id="PTHR15185">
    <property type="entry name" value="BCL9"/>
    <property type="match status" value="1"/>
</dbReference>
<feature type="region of interest" description="Disordered" evidence="10">
    <location>
        <begin position="277"/>
        <end position="307"/>
    </location>
</feature>
<feature type="compositionally biased region" description="Pro residues" evidence="10">
    <location>
        <begin position="668"/>
        <end position="685"/>
    </location>
</feature>
<feature type="region of interest" description="Disordered" evidence="10">
    <location>
        <begin position="158"/>
        <end position="210"/>
    </location>
</feature>
<evidence type="ECO:0000313" key="12">
    <source>
        <dbReference type="EMBL" id="KAG8517581.1"/>
    </source>
</evidence>
<evidence type="ECO:0000259" key="11">
    <source>
        <dbReference type="Pfam" id="PF11502"/>
    </source>
</evidence>
<feature type="compositionally biased region" description="Low complexity" evidence="10">
    <location>
        <begin position="654"/>
        <end position="663"/>
    </location>
</feature>
<evidence type="ECO:0000256" key="8">
    <source>
        <dbReference type="ARBA" id="ARBA00061958"/>
    </source>
</evidence>
<dbReference type="FunFam" id="3.30.40.10:FF:000190">
    <property type="entry name" value="B-cell CLL/lymphoma 9, isoform CRA_a"/>
    <property type="match status" value="1"/>
</dbReference>
<proteinExistence type="inferred from homology"/>
<keyword evidence="4" id="KW-0597">Phosphoprotein</keyword>
<name>A0A8J6DR15_GALPY</name>
<evidence type="ECO:0000256" key="10">
    <source>
        <dbReference type="SAM" id="MobiDB-lite"/>
    </source>
</evidence>
<dbReference type="GO" id="GO:0045944">
    <property type="term" value="P:positive regulation of transcription by RNA polymerase II"/>
    <property type="evidence" value="ECO:0007669"/>
    <property type="project" value="TreeGrafter"/>
</dbReference>
<dbReference type="PANTHER" id="PTHR15185:SF5">
    <property type="entry name" value="B-CELL CLL_LYMPHOMA 9 PROTEIN"/>
    <property type="match status" value="1"/>
</dbReference>
<feature type="compositionally biased region" description="Gly residues" evidence="10">
    <location>
        <begin position="490"/>
        <end position="506"/>
    </location>
</feature>
<feature type="region of interest" description="Disordered" evidence="10">
    <location>
        <begin position="1000"/>
        <end position="1037"/>
    </location>
</feature>
<feature type="compositionally biased region" description="Low complexity" evidence="10">
    <location>
        <begin position="728"/>
        <end position="740"/>
    </location>
</feature>
<dbReference type="GO" id="GO:0060070">
    <property type="term" value="P:canonical Wnt signaling pathway"/>
    <property type="evidence" value="ECO:0007669"/>
    <property type="project" value="InterPro"/>
</dbReference>
<dbReference type="Gene3D" id="3.30.40.10">
    <property type="entry name" value="Zinc/RING finger domain, C3HC4 (zinc finger)"/>
    <property type="match status" value="1"/>
</dbReference>
<feature type="region of interest" description="Disordered" evidence="10">
    <location>
        <begin position="1665"/>
        <end position="1685"/>
    </location>
</feature>
<comment type="subunit">
    <text evidence="8">Binds to beta-catenin (CTNNB1), PYGO1 and PYGO2; the interaction with PYGO1 increases PYGO1 affinity to histone H3 methylated at 'Lys 4'.</text>
</comment>
<dbReference type="GO" id="GO:0003713">
    <property type="term" value="F:transcription coactivator activity"/>
    <property type="evidence" value="ECO:0007669"/>
    <property type="project" value="InterPro"/>
</dbReference>
<keyword evidence="3" id="KW-0488">Methylation</keyword>
<evidence type="ECO:0000256" key="1">
    <source>
        <dbReference type="ARBA" id="ARBA00004123"/>
    </source>
</evidence>
<keyword evidence="7" id="KW-0539">Nucleus</keyword>
<organism evidence="12 13">
    <name type="scientific">Galemys pyrenaicus</name>
    <name type="common">Iberian desman</name>
    <name type="synonym">Pyrenean desman</name>
    <dbReference type="NCBI Taxonomy" id="202257"/>
    <lineage>
        <taxon>Eukaryota</taxon>
        <taxon>Metazoa</taxon>
        <taxon>Chordata</taxon>
        <taxon>Craniata</taxon>
        <taxon>Vertebrata</taxon>
        <taxon>Euteleostomi</taxon>
        <taxon>Mammalia</taxon>
        <taxon>Eutheria</taxon>
        <taxon>Laurasiatheria</taxon>
        <taxon>Eulipotyphla</taxon>
        <taxon>Talpidae</taxon>
        <taxon>Galemys</taxon>
    </lineage>
</organism>
<evidence type="ECO:0000256" key="3">
    <source>
        <dbReference type="ARBA" id="ARBA00022481"/>
    </source>
</evidence>
<dbReference type="GO" id="GO:0005801">
    <property type="term" value="C:cis-Golgi network"/>
    <property type="evidence" value="ECO:0007669"/>
    <property type="project" value="UniProtKB-ARBA"/>
</dbReference>
<comment type="similarity">
    <text evidence="2">Belongs to the BCL9 family.</text>
</comment>
<feature type="compositionally biased region" description="Low complexity" evidence="10">
    <location>
        <begin position="459"/>
        <end position="474"/>
    </location>
</feature>
<evidence type="ECO:0000313" key="13">
    <source>
        <dbReference type="Proteomes" id="UP000700334"/>
    </source>
</evidence>
<feature type="compositionally biased region" description="Polar residues" evidence="10">
    <location>
        <begin position="1279"/>
        <end position="1303"/>
    </location>
</feature>
<keyword evidence="5" id="KW-0879">Wnt signaling pathway</keyword>
<feature type="compositionally biased region" description="Pro residues" evidence="10">
    <location>
        <begin position="644"/>
        <end position="653"/>
    </location>
</feature>
<feature type="compositionally biased region" description="Gly residues" evidence="10">
    <location>
        <begin position="1570"/>
        <end position="1588"/>
    </location>
</feature>
<gene>
    <name evidence="12" type="ORF">J0S82_015652</name>
</gene>
<feature type="compositionally biased region" description="Basic and acidic residues" evidence="10">
    <location>
        <begin position="767"/>
        <end position="792"/>
    </location>
</feature>
<feature type="region of interest" description="Disordered" evidence="10">
    <location>
        <begin position="1322"/>
        <end position="1410"/>
    </location>
</feature>
<evidence type="ECO:0000256" key="7">
    <source>
        <dbReference type="ARBA" id="ARBA00023242"/>
    </source>
</evidence>
<reference evidence="12" key="1">
    <citation type="journal article" date="2021" name="Evol. Appl.">
        <title>The genome of the Pyrenean desman and the effects of bottlenecks and inbreeding on the genomic landscape of an endangered species.</title>
        <authorList>
            <person name="Escoda L."/>
            <person name="Castresana J."/>
        </authorList>
    </citation>
    <scope>NUCLEOTIDE SEQUENCE</scope>
    <source>
        <strain evidence="12">IBE-C5619</strain>
    </source>
</reference>
<comment type="subcellular location">
    <subcellularLocation>
        <location evidence="1">Nucleus</location>
    </subcellularLocation>
</comment>
<feature type="region of interest" description="Disordered" evidence="10">
    <location>
        <begin position="621"/>
        <end position="856"/>
    </location>
</feature>
<feature type="compositionally biased region" description="Basic and acidic residues" evidence="10">
    <location>
        <begin position="239"/>
        <end position="248"/>
    </location>
</feature>
<comment type="caution">
    <text evidence="12">The sequence shown here is derived from an EMBL/GenBank/DDBJ whole genome shotgun (WGS) entry which is preliminary data.</text>
</comment>
<keyword evidence="6" id="KW-0007">Acetylation</keyword>
<feature type="region of interest" description="Disordered" evidence="10">
    <location>
        <begin position="1565"/>
        <end position="1609"/>
    </location>
</feature>
<feature type="non-terminal residue" evidence="12">
    <location>
        <position position="1838"/>
    </location>
</feature>
<feature type="compositionally biased region" description="Polar residues" evidence="10">
    <location>
        <begin position="716"/>
        <end position="725"/>
    </location>
</feature>
<evidence type="ECO:0000256" key="4">
    <source>
        <dbReference type="ARBA" id="ARBA00022553"/>
    </source>
</evidence>